<dbReference type="InParanoid" id="L5KXC5"/>
<accession>L5KXC5</accession>
<protein>
    <submittedName>
        <fullName evidence="2">Uncharacterized protein</fullName>
    </submittedName>
</protein>
<feature type="region of interest" description="Disordered" evidence="1">
    <location>
        <begin position="1"/>
        <end position="24"/>
    </location>
</feature>
<feature type="compositionally biased region" description="Basic and acidic residues" evidence="1">
    <location>
        <begin position="12"/>
        <end position="21"/>
    </location>
</feature>
<proteinExistence type="predicted"/>
<dbReference type="EMBL" id="KB030537">
    <property type="protein sequence ID" value="ELK15438.1"/>
    <property type="molecule type" value="Genomic_DNA"/>
</dbReference>
<evidence type="ECO:0000256" key="1">
    <source>
        <dbReference type="SAM" id="MobiDB-lite"/>
    </source>
</evidence>
<evidence type="ECO:0000313" key="2">
    <source>
        <dbReference type="EMBL" id="ELK15438.1"/>
    </source>
</evidence>
<sequence length="98" mass="10729">MEEVQPQPEALPKAEGEEKRPPSFFHSLAHWAPAGALQLIQEPGKCSLKELALRDPLQGGNRDFRAHGAKTSPWPFDLGISIAHPVPRIDLGSKDVSE</sequence>
<dbReference type="AlphaFoldDB" id="L5KXC5"/>
<keyword evidence="3" id="KW-1185">Reference proteome</keyword>
<evidence type="ECO:0000313" key="3">
    <source>
        <dbReference type="Proteomes" id="UP000010552"/>
    </source>
</evidence>
<name>L5KXC5_PTEAL</name>
<gene>
    <name evidence="2" type="ORF">PAL_GLEAN10011112</name>
</gene>
<organism evidence="2 3">
    <name type="scientific">Pteropus alecto</name>
    <name type="common">Black flying fox</name>
    <dbReference type="NCBI Taxonomy" id="9402"/>
    <lineage>
        <taxon>Eukaryota</taxon>
        <taxon>Metazoa</taxon>
        <taxon>Chordata</taxon>
        <taxon>Craniata</taxon>
        <taxon>Vertebrata</taxon>
        <taxon>Euteleostomi</taxon>
        <taxon>Mammalia</taxon>
        <taxon>Eutheria</taxon>
        <taxon>Laurasiatheria</taxon>
        <taxon>Chiroptera</taxon>
        <taxon>Yinpterochiroptera</taxon>
        <taxon>Pteropodoidea</taxon>
        <taxon>Pteropodidae</taxon>
        <taxon>Pteropodinae</taxon>
        <taxon>Pteropus</taxon>
    </lineage>
</organism>
<dbReference type="Proteomes" id="UP000010552">
    <property type="component" value="Unassembled WGS sequence"/>
</dbReference>
<reference evidence="3" key="1">
    <citation type="journal article" date="2013" name="Science">
        <title>Comparative analysis of bat genomes provides insight into the evolution of flight and immunity.</title>
        <authorList>
            <person name="Zhang G."/>
            <person name="Cowled C."/>
            <person name="Shi Z."/>
            <person name="Huang Z."/>
            <person name="Bishop-Lilly K.A."/>
            <person name="Fang X."/>
            <person name="Wynne J.W."/>
            <person name="Xiong Z."/>
            <person name="Baker M.L."/>
            <person name="Zhao W."/>
            <person name="Tachedjian M."/>
            <person name="Zhu Y."/>
            <person name="Zhou P."/>
            <person name="Jiang X."/>
            <person name="Ng J."/>
            <person name="Yang L."/>
            <person name="Wu L."/>
            <person name="Xiao J."/>
            <person name="Feng Y."/>
            <person name="Chen Y."/>
            <person name="Sun X."/>
            <person name="Zhang Y."/>
            <person name="Marsh G.A."/>
            <person name="Crameri G."/>
            <person name="Broder C.C."/>
            <person name="Frey K.G."/>
            <person name="Wang L.F."/>
            <person name="Wang J."/>
        </authorList>
    </citation>
    <scope>NUCLEOTIDE SEQUENCE [LARGE SCALE GENOMIC DNA]</scope>
</reference>